<keyword evidence="3" id="KW-1185">Reference proteome</keyword>
<accession>A0A1I7F2Z1</accession>
<proteinExistence type="predicted"/>
<dbReference type="EMBL" id="FPBK01000001">
    <property type="protein sequence ID" value="SFU30465.1"/>
    <property type="molecule type" value="Genomic_DNA"/>
</dbReference>
<dbReference type="OrthoDB" id="67788at2"/>
<evidence type="ECO:0000259" key="1">
    <source>
        <dbReference type="Pfam" id="PF13391"/>
    </source>
</evidence>
<dbReference type="AlphaFoldDB" id="A0A1I7F2Z1"/>
<evidence type="ECO:0000313" key="3">
    <source>
        <dbReference type="Proteomes" id="UP000199138"/>
    </source>
</evidence>
<dbReference type="Pfam" id="PF13391">
    <property type="entry name" value="HNH_2"/>
    <property type="match status" value="1"/>
</dbReference>
<keyword evidence="2" id="KW-0378">Hydrolase</keyword>
<protein>
    <submittedName>
        <fullName evidence="2">Putative restriction endonuclease</fullName>
    </submittedName>
</protein>
<dbReference type="GO" id="GO:0004519">
    <property type="term" value="F:endonuclease activity"/>
    <property type="evidence" value="ECO:0007669"/>
    <property type="project" value="UniProtKB-KW"/>
</dbReference>
<dbReference type="PIRSF" id="PIRSF030850">
    <property type="entry name" value="UCP030850"/>
    <property type="match status" value="1"/>
</dbReference>
<feature type="domain" description="HNH nuclease" evidence="1">
    <location>
        <begin position="220"/>
        <end position="274"/>
    </location>
</feature>
<dbReference type="InterPro" id="IPR011396">
    <property type="entry name" value="PT_DNA_restrict"/>
</dbReference>
<dbReference type="InterPro" id="IPR003615">
    <property type="entry name" value="HNH_nuc"/>
</dbReference>
<dbReference type="Proteomes" id="UP000199138">
    <property type="component" value="Unassembled WGS sequence"/>
</dbReference>
<keyword evidence="2" id="KW-0540">Nuclease</keyword>
<reference evidence="3" key="1">
    <citation type="submission" date="2016-10" db="EMBL/GenBank/DDBJ databases">
        <authorList>
            <person name="Varghese N."/>
            <person name="Submissions S."/>
        </authorList>
    </citation>
    <scope>NUCLEOTIDE SEQUENCE [LARGE SCALE GENOMIC DNA]</scope>
    <source>
        <strain evidence="3">CGMCC 1.12333</strain>
    </source>
</reference>
<name>A0A1I7F2Z1_9FLAO</name>
<keyword evidence="2" id="KW-0255">Endonuclease</keyword>
<organism evidence="2 3">
    <name type="scientific">Pustulibacterium marinum</name>
    <dbReference type="NCBI Taxonomy" id="1224947"/>
    <lineage>
        <taxon>Bacteria</taxon>
        <taxon>Pseudomonadati</taxon>
        <taxon>Bacteroidota</taxon>
        <taxon>Flavobacteriia</taxon>
        <taxon>Flavobacteriales</taxon>
        <taxon>Flavobacteriaceae</taxon>
        <taxon>Pustulibacterium</taxon>
    </lineage>
</organism>
<dbReference type="RefSeq" id="WP_093022749.1">
    <property type="nucleotide sequence ID" value="NZ_FPBK01000001.1"/>
</dbReference>
<sequence>MNQQLAKYTKYFQTLKQGYSKGLGKAPHKPVLLLSVIQLIQNGSIRSPKVYVSPELVTAFQTNWEALVITAHIPTFSLPFFHLKNEKGDFWNLVTWNGLDKLTTTSRSIKSFKMLEEEVRYAELAPDLFQLLTNPVHAAYLTEVLLATYFPATKQAYDAEGLEKRYTQLADEMLQEPAETYQTKMKWFQEKPSKEIYQIERYVRSDVFKKTIPKLYQHRCCISGMQVQTGLPIQMVDACHIIPFKTSLDDTVTNGFSLSPTLHRAFDRGLIGVDDDYRVIVSPVVTEQPSVYAISQFQGAELLLPKEPAYHPSQAAFAWHRSQVFVKGKR</sequence>
<evidence type="ECO:0000313" key="2">
    <source>
        <dbReference type="EMBL" id="SFU30465.1"/>
    </source>
</evidence>
<gene>
    <name evidence="2" type="ORF">SAMN05216480_101572</name>
</gene>